<gene>
    <name evidence="3" type="primary">LOC105166759</name>
</gene>
<protein>
    <submittedName>
        <fullName evidence="3">Uncharacterized protein LOC105166759 isoform X1</fullName>
    </submittedName>
</protein>
<feature type="compositionally biased region" description="Low complexity" evidence="1">
    <location>
        <begin position="154"/>
        <end position="170"/>
    </location>
</feature>
<organism evidence="2 3">
    <name type="scientific">Sesamum indicum</name>
    <name type="common">Oriental sesame</name>
    <name type="synonym">Sesamum orientale</name>
    <dbReference type="NCBI Taxonomy" id="4182"/>
    <lineage>
        <taxon>Eukaryota</taxon>
        <taxon>Viridiplantae</taxon>
        <taxon>Streptophyta</taxon>
        <taxon>Embryophyta</taxon>
        <taxon>Tracheophyta</taxon>
        <taxon>Spermatophyta</taxon>
        <taxon>Magnoliopsida</taxon>
        <taxon>eudicotyledons</taxon>
        <taxon>Gunneridae</taxon>
        <taxon>Pentapetalae</taxon>
        <taxon>asterids</taxon>
        <taxon>lamiids</taxon>
        <taxon>Lamiales</taxon>
        <taxon>Pedaliaceae</taxon>
        <taxon>Sesamum</taxon>
    </lineage>
</organism>
<dbReference type="PANTHER" id="PTHR33915:SF1">
    <property type="entry name" value="OS04G0644100 PROTEIN"/>
    <property type="match status" value="1"/>
</dbReference>
<dbReference type="GeneID" id="105166759"/>
<dbReference type="RefSeq" id="XP_011084537.2">
    <property type="nucleotide sequence ID" value="XM_011086235.2"/>
</dbReference>
<dbReference type="Gene3D" id="1.10.150.50">
    <property type="entry name" value="Transcription Factor, Ets-1"/>
    <property type="match status" value="1"/>
</dbReference>
<evidence type="ECO:0000256" key="1">
    <source>
        <dbReference type="SAM" id="MobiDB-lite"/>
    </source>
</evidence>
<reference evidence="3" key="2">
    <citation type="submission" date="2025-08" db="UniProtKB">
        <authorList>
            <consortium name="RefSeq"/>
        </authorList>
    </citation>
    <scope>IDENTIFICATION</scope>
</reference>
<dbReference type="AlphaFoldDB" id="A0A6I9TML5"/>
<name>A0A6I9TML5_SESIN</name>
<dbReference type="SUPFAM" id="SSF47769">
    <property type="entry name" value="SAM/Pointed domain"/>
    <property type="match status" value="1"/>
</dbReference>
<dbReference type="OrthoDB" id="1887912at2759"/>
<sequence>MDWFSWLSKTNLDPSLVYDYALTFTYNELRDDDIAYFSHDFLQSMGVSIAKHRLEILKLARKEKSTSIKPVLWFVFAIKKTKNCLAKHIHALVHRENSTLSVVPTRNHSLRWKVAMLQRNKRLRVIPPKPAWPMLRNDNPIFVSANRSLMLTNGSPVGGSQSSGSTKSSSWIESEANAESGHITQDAPANAWNSCFSSTVVHSLEGEYWSSSTEEIRHRRTRKKGCRIRILERQIRAKSTRLNLKFLLRRSKVYDTFSSRMNLE</sequence>
<proteinExistence type="predicted"/>
<dbReference type="PANTHER" id="PTHR33915">
    <property type="entry name" value="OSJNBA0033G05.11 PROTEIN"/>
    <property type="match status" value="1"/>
</dbReference>
<dbReference type="Proteomes" id="UP000504604">
    <property type="component" value="Linkage group LG1"/>
</dbReference>
<accession>A0A6I9TML5</accession>
<dbReference type="CDD" id="cd09487">
    <property type="entry name" value="SAM_superfamily"/>
    <property type="match status" value="1"/>
</dbReference>
<dbReference type="InParanoid" id="A0A6I9TML5"/>
<dbReference type="KEGG" id="sind:105166759"/>
<evidence type="ECO:0000313" key="2">
    <source>
        <dbReference type="Proteomes" id="UP000504604"/>
    </source>
</evidence>
<feature type="region of interest" description="Disordered" evidence="1">
    <location>
        <begin position="153"/>
        <end position="183"/>
    </location>
</feature>
<evidence type="ECO:0000313" key="3">
    <source>
        <dbReference type="RefSeq" id="XP_011084537.2"/>
    </source>
</evidence>
<reference evidence="2" key="1">
    <citation type="submission" date="2024-10" db="UniProtKB">
        <authorList>
            <consortium name="RefSeq"/>
        </authorList>
    </citation>
    <scope>NUCLEOTIDE SEQUENCE [LARGE SCALE GENOMIC DNA]</scope>
    <source>
        <strain evidence="2">cv. Zhongzhi No. 13</strain>
    </source>
</reference>
<keyword evidence="2" id="KW-1185">Reference proteome</keyword>
<dbReference type="InterPro" id="IPR013761">
    <property type="entry name" value="SAM/pointed_sf"/>
</dbReference>